<dbReference type="NCBIfam" id="TIGR02937">
    <property type="entry name" value="sigma70-ECF"/>
    <property type="match status" value="1"/>
</dbReference>
<evidence type="ECO:0000256" key="6">
    <source>
        <dbReference type="RuleBase" id="RU000716"/>
    </source>
</evidence>
<evidence type="ECO:0000256" key="5">
    <source>
        <dbReference type="ARBA" id="ARBA00023163"/>
    </source>
</evidence>
<dbReference type="GO" id="GO:0016987">
    <property type="term" value="F:sigma factor activity"/>
    <property type="evidence" value="ECO:0007669"/>
    <property type="project" value="UniProtKB-KW"/>
</dbReference>
<proteinExistence type="inferred from homology"/>
<evidence type="ECO:0000259" key="7">
    <source>
        <dbReference type="Pfam" id="PF04542"/>
    </source>
</evidence>
<keyword evidence="2 6" id="KW-0805">Transcription regulation</keyword>
<evidence type="ECO:0000313" key="10">
    <source>
        <dbReference type="Proteomes" id="UP000322244"/>
    </source>
</evidence>
<comment type="caution">
    <text evidence="9">The sequence shown here is derived from an EMBL/GenBank/DDBJ whole genome shotgun (WGS) entry which is preliminary data.</text>
</comment>
<dbReference type="GO" id="GO:0006352">
    <property type="term" value="P:DNA-templated transcription initiation"/>
    <property type="evidence" value="ECO:0007669"/>
    <property type="project" value="InterPro"/>
</dbReference>
<dbReference type="RefSeq" id="WP_149433111.1">
    <property type="nucleotide sequence ID" value="NZ_VLNY01000024.1"/>
</dbReference>
<comment type="similarity">
    <text evidence="1 6">Belongs to the sigma-70 factor family. ECF subfamily.</text>
</comment>
<feature type="domain" description="RNA polymerase sigma-70 region 2" evidence="7">
    <location>
        <begin position="19"/>
        <end position="76"/>
    </location>
</feature>
<dbReference type="InterPro" id="IPR007627">
    <property type="entry name" value="RNA_pol_sigma70_r2"/>
</dbReference>
<gene>
    <name evidence="9" type="ORF">FOY51_25650</name>
</gene>
<dbReference type="Pfam" id="PF08281">
    <property type="entry name" value="Sigma70_r4_2"/>
    <property type="match status" value="1"/>
</dbReference>
<dbReference type="Gene3D" id="1.10.10.10">
    <property type="entry name" value="Winged helix-like DNA-binding domain superfamily/Winged helix DNA-binding domain"/>
    <property type="match status" value="1"/>
</dbReference>
<dbReference type="CDD" id="cd06171">
    <property type="entry name" value="Sigma70_r4"/>
    <property type="match status" value="1"/>
</dbReference>
<dbReference type="InterPro" id="IPR000838">
    <property type="entry name" value="RNA_pol_sigma70_ECF_CS"/>
</dbReference>
<dbReference type="SUPFAM" id="SSF88659">
    <property type="entry name" value="Sigma3 and sigma4 domains of RNA polymerase sigma factors"/>
    <property type="match status" value="1"/>
</dbReference>
<dbReference type="Proteomes" id="UP000322244">
    <property type="component" value="Unassembled WGS sequence"/>
</dbReference>
<evidence type="ECO:0000256" key="1">
    <source>
        <dbReference type="ARBA" id="ARBA00010641"/>
    </source>
</evidence>
<dbReference type="OrthoDB" id="9811152at2"/>
<keyword evidence="3 6" id="KW-0731">Sigma factor</keyword>
<dbReference type="InterPro" id="IPR013325">
    <property type="entry name" value="RNA_pol_sigma_r2"/>
</dbReference>
<dbReference type="PANTHER" id="PTHR43133">
    <property type="entry name" value="RNA POLYMERASE ECF-TYPE SIGMA FACTO"/>
    <property type="match status" value="1"/>
</dbReference>
<evidence type="ECO:0000256" key="2">
    <source>
        <dbReference type="ARBA" id="ARBA00023015"/>
    </source>
</evidence>
<evidence type="ECO:0000313" key="9">
    <source>
        <dbReference type="EMBL" id="KAA0017026.1"/>
    </source>
</evidence>
<accession>A0A5A7S5M7</accession>
<dbReference type="AlphaFoldDB" id="A0A5A7S5M7"/>
<reference evidence="9 10" key="1">
    <citation type="submission" date="2019-07" db="EMBL/GenBank/DDBJ databases">
        <title>Rhodococcus cavernicolus sp. nov., isolated from a cave.</title>
        <authorList>
            <person name="Lee S.D."/>
        </authorList>
    </citation>
    <scope>NUCLEOTIDE SEQUENCE [LARGE SCALE GENOMIC DNA]</scope>
    <source>
        <strain evidence="9 10">C1-24</strain>
    </source>
</reference>
<dbReference type="GO" id="GO:0003677">
    <property type="term" value="F:DNA binding"/>
    <property type="evidence" value="ECO:0007669"/>
    <property type="project" value="UniProtKB-KW"/>
</dbReference>
<keyword evidence="10" id="KW-1185">Reference proteome</keyword>
<dbReference type="InterPro" id="IPR013249">
    <property type="entry name" value="RNA_pol_sigma70_r4_t2"/>
</dbReference>
<protein>
    <recommendedName>
        <fullName evidence="6">RNA polymerase sigma factor</fullName>
    </recommendedName>
</protein>
<dbReference type="SUPFAM" id="SSF88946">
    <property type="entry name" value="Sigma2 domain of RNA polymerase sigma factors"/>
    <property type="match status" value="1"/>
</dbReference>
<sequence>MSMSMQSFRVLDGEQRVALRDYARSLTSDRARVEDIVQETLLRAWQHPEVLDRSRGEPRPWLWTVARHLAIDYSRSACVRHEVCVAALPPQPADDRFDQVLDRWIIFDALAALSKNQREVVVLTYFRGMTPTEVAGEVDVAVGTIKSRLHYALAHMRCTLLHKGVKVDYLGARPVR</sequence>
<keyword evidence="5 6" id="KW-0804">Transcription</keyword>
<evidence type="ECO:0000259" key="8">
    <source>
        <dbReference type="Pfam" id="PF08281"/>
    </source>
</evidence>
<dbReference type="PROSITE" id="PS01063">
    <property type="entry name" value="SIGMA70_ECF"/>
    <property type="match status" value="1"/>
</dbReference>
<dbReference type="Gene3D" id="1.10.1740.10">
    <property type="match status" value="1"/>
</dbReference>
<dbReference type="EMBL" id="VLNY01000024">
    <property type="protein sequence ID" value="KAA0017026.1"/>
    <property type="molecule type" value="Genomic_DNA"/>
</dbReference>
<dbReference type="PANTHER" id="PTHR43133:SF52">
    <property type="entry name" value="ECF RNA POLYMERASE SIGMA FACTOR SIGL"/>
    <property type="match status" value="1"/>
</dbReference>
<evidence type="ECO:0000256" key="4">
    <source>
        <dbReference type="ARBA" id="ARBA00023125"/>
    </source>
</evidence>
<dbReference type="InterPro" id="IPR013324">
    <property type="entry name" value="RNA_pol_sigma_r3/r4-like"/>
</dbReference>
<name>A0A5A7S5M7_9NOCA</name>
<evidence type="ECO:0000256" key="3">
    <source>
        <dbReference type="ARBA" id="ARBA00023082"/>
    </source>
</evidence>
<dbReference type="InterPro" id="IPR036388">
    <property type="entry name" value="WH-like_DNA-bd_sf"/>
</dbReference>
<organism evidence="9 10">
    <name type="scientific">Antrihabitans cavernicola</name>
    <dbReference type="NCBI Taxonomy" id="2495913"/>
    <lineage>
        <taxon>Bacteria</taxon>
        <taxon>Bacillati</taxon>
        <taxon>Actinomycetota</taxon>
        <taxon>Actinomycetes</taxon>
        <taxon>Mycobacteriales</taxon>
        <taxon>Nocardiaceae</taxon>
        <taxon>Antrihabitans</taxon>
    </lineage>
</organism>
<keyword evidence="4 6" id="KW-0238">DNA-binding</keyword>
<dbReference type="InterPro" id="IPR039425">
    <property type="entry name" value="RNA_pol_sigma-70-like"/>
</dbReference>
<feature type="domain" description="RNA polymerase sigma factor 70 region 4 type 2" evidence="8">
    <location>
        <begin position="106"/>
        <end position="156"/>
    </location>
</feature>
<dbReference type="Pfam" id="PF04542">
    <property type="entry name" value="Sigma70_r2"/>
    <property type="match status" value="1"/>
</dbReference>
<dbReference type="InterPro" id="IPR014284">
    <property type="entry name" value="RNA_pol_sigma-70_dom"/>
</dbReference>